<evidence type="ECO:0000256" key="3">
    <source>
        <dbReference type="ARBA" id="ARBA00022827"/>
    </source>
</evidence>
<comment type="similarity">
    <text evidence="1">Belongs to the paxM FAD-dependent monooxygenase family.</text>
</comment>
<dbReference type="OrthoDB" id="16820at2759"/>
<sequence length="465" mass="51361">METKALTSIAIIGAGPAGLALALSLHMHAPHIRTSLYELRSPTTSLYGAVTFSPNSIQILDKLGVYQRIKDHGFEFEDIVFKDSSNVTTDVYCMGKEQFGYKALRVYRRIVLRELRAVAADRGISVFYGRKFSKVVDEGEEGVTFEFEDGTRESASLLVGADGIHSPVRQYIHPDASPIYSGNMCITSAVKRSQLRLPTPYFPLPSSISSTLGVVVLAPQDPAGEEILVLTQRQHPEQDKEKWDIVRNNKHKLHSILQTGKETWPDVVQSALEHLDIQKLSVWPFYLVPGLTTWKSEKGGVIIIGDAAHAIPPPAGQGASQALEDAFSFSYLVSKLSKLDDRNEALMKWEKYRMARMERVTELTRKLSNRRLPAEALVKLLLEDVFVDGAKEGQSWLYEPRIEKTVDDLLSKLTKISDPAIESNLDLLSMLTTSKTPEPAVESKLAASLTAAALILSVSSGKAIA</sequence>
<keyword evidence="8" id="KW-1185">Reference proteome</keyword>
<evidence type="ECO:0000256" key="2">
    <source>
        <dbReference type="ARBA" id="ARBA00022630"/>
    </source>
</evidence>
<dbReference type="GO" id="GO:0071949">
    <property type="term" value="F:FAD binding"/>
    <property type="evidence" value="ECO:0007669"/>
    <property type="project" value="InterPro"/>
</dbReference>
<evidence type="ECO:0000256" key="1">
    <source>
        <dbReference type="ARBA" id="ARBA00007992"/>
    </source>
</evidence>
<dbReference type="InterPro" id="IPR050493">
    <property type="entry name" value="FAD-dep_Monooxygenase_BioMet"/>
</dbReference>
<gene>
    <name evidence="7" type="ORF">GLAREA_01630</name>
</gene>
<dbReference type="GeneID" id="19460688"/>
<dbReference type="GO" id="GO:0004497">
    <property type="term" value="F:monooxygenase activity"/>
    <property type="evidence" value="ECO:0007669"/>
    <property type="project" value="UniProtKB-KW"/>
</dbReference>
<dbReference type="PRINTS" id="PR00420">
    <property type="entry name" value="RNGMNOXGNASE"/>
</dbReference>
<keyword evidence="5" id="KW-0503">Monooxygenase</keyword>
<dbReference type="EMBL" id="KE145371">
    <property type="protein sequence ID" value="EPE25718.1"/>
    <property type="molecule type" value="Genomic_DNA"/>
</dbReference>
<dbReference type="RefSeq" id="XP_008087037.1">
    <property type="nucleotide sequence ID" value="XM_008088846.1"/>
</dbReference>
<feature type="domain" description="FAD-binding" evidence="6">
    <location>
        <begin position="7"/>
        <end position="362"/>
    </location>
</feature>
<evidence type="ECO:0000256" key="5">
    <source>
        <dbReference type="ARBA" id="ARBA00023033"/>
    </source>
</evidence>
<dbReference type="Gene3D" id="3.50.50.60">
    <property type="entry name" value="FAD/NAD(P)-binding domain"/>
    <property type="match status" value="1"/>
</dbReference>
<name>S3DGI7_GLAL2</name>
<keyword evidence="2" id="KW-0285">Flavoprotein</keyword>
<dbReference type="Proteomes" id="UP000016922">
    <property type="component" value="Unassembled WGS sequence"/>
</dbReference>
<keyword evidence="4" id="KW-0560">Oxidoreductase</keyword>
<evidence type="ECO:0000313" key="7">
    <source>
        <dbReference type="EMBL" id="EPE25718.1"/>
    </source>
</evidence>
<dbReference type="SUPFAM" id="SSF51905">
    <property type="entry name" value="FAD/NAD(P)-binding domain"/>
    <property type="match status" value="1"/>
</dbReference>
<reference evidence="7 8" key="1">
    <citation type="journal article" date="2013" name="BMC Genomics">
        <title>Genomics-driven discovery of the pneumocandin biosynthetic gene cluster in the fungus Glarea lozoyensis.</title>
        <authorList>
            <person name="Chen L."/>
            <person name="Yue Q."/>
            <person name="Zhang X."/>
            <person name="Xiang M."/>
            <person name="Wang C."/>
            <person name="Li S."/>
            <person name="Che Y."/>
            <person name="Ortiz-Lopez F.J."/>
            <person name="Bills G.F."/>
            <person name="Liu X."/>
            <person name="An Z."/>
        </authorList>
    </citation>
    <scope>NUCLEOTIDE SEQUENCE [LARGE SCALE GENOMIC DNA]</scope>
    <source>
        <strain evidence="8">ATCC 20868 / MF5171</strain>
    </source>
</reference>
<dbReference type="InterPro" id="IPR002938">
    <property type="entry name" value="FAD-bd"/>
</dbReference>
<dbReference type="eggNOG" id="KOG2614">
    <property type="taxonomic scope" value="Eukaryota"/>
</dbReference>
<protein>
    <submittedName>
        <fullName evidence="7">FAD/NAD(P)-binding protein</fullName>
    </submittedName>
</protein>
<accession>S3DGI7</accession>
<keyword evidence="3" id="KW-0274">FAD</keyword>
<evidence type="ECO:0000259" key="6">
    <source>
        <dbReference type="Pfam" id="PF01494"/>
    </source>
</evidence>
<dbReference type="PANTHER" id="PTHR13789:SF316">
    <property type="entry name" value="FAD-BINDING DOMAIN-CONTAINING PROTEIN"/>
    <property type="match status" value="1"/>
</dbReference>
<dbReference type="Pfam" id="PF01494">
    <property type="entry name" value="FAD_binding_3"/>
    <property type="match status" value="1"/>
</dbReference>
<dbReference type="PANTHER" id="PTHR13789">
    <property type="entry name" value="MONOOXYGENASE"/>
    <property type="match status" value="1"/>
</dbReference>
<evidence type="ECO:0000256" key="4">
    <source>
        <dbReference type="ARBA" id="ARBA00023002"/>
    </source>
</evidence>
<organism evidence="7 8">
    <name type="scientific">Glarea lozoyensis (strain ATCC 20868 / MF5171)</name>
    <dbReference type="NCBI Taxonomy" id="1116229"/>
    <lineage>
        <taxon>Eukaryota</taxon>
        <taxon>Fungi</taxon>
        <taxon>Dikarya</taxon>
        <taxon>Ascomycota</taxon>
        <taxon>Pezizomycotina</taxon>
        <taxon>Leotiomycetes</taxon>
        <taxon>Helotiales</taxon>
        <taxon>Helotiaceae</taxon>
        <taxon>Glarea</taxon>
    </lineage>
</organism>
<dbReference type="KEGG" id="glz:GLAREA_01630"/>
<dbReference type="AlphaFoldDB" id="S3DGI7"/>
<dbReference type="OMA" id="TIMSPKH"/>
<dbReference type="InterPro" id="IPR036188">
    <property type="entry name" value="FAD/NAD-bd_sf"/>
</dbReference>
<evidence type="ECO:0000313" key="8">
    <source>
        <dbReference type="Proteomes" id="UP000016922"/>
    </source>
</evidence>
<dbReference type="HOGENOM" id="CLU_009665_19_5_1"/>
<proteinExistence type="inferred from homology"/>